<feature type="transmembrane region" description="Helical" evidence="10">
    <location>
        <begin position="7"/>
        <end position="27"/>
    </location>
</feature>
<evidence type="ECO:0000256" key="6">
    <source>
        <dbReference type="ARBA" id="ARBA00022847"/>
    </source>
</evidence>
<dbReference type="Gene3D" id="1.10.3860.10">
    <property type="entry name" value="Sodium:dicarboxylate symporter"/>
    <property type="match status" value="1"/>
</dbReference>
<dbReference type="PATRIC" id="fig|158500.4.peg.2716"/>
<name>A0A031JWY7_9SPHN</name>
<dbReference type="PRINTS" id="PR00173">
    <property type="entry name" value="EDTRNSPORT"/>
</dbReference>
<dbReference type="FunFam" id="1.10.3860.10:FF:000001">
    <property type="entry name" value="C4-dicarboxylate transport protein"/>
    <property type="match status" value="1"/>
</dbReference>
<comment type="caution">
    <text evidence="11">The sequence shown here is derived from an EMBL/GenBank/DDBJ whole genome shotgun (WGS) entry which is preliminary data.</text>
</comment>
<comment type="subcellular location">
    <subcellularLocation>
        <location evidence="1">Cell inner membrane</location>
        <topology evidence="1">Multi-pass membrane protein</topology>
    </subcellularLocation>
</comment>
<evidence type="ECO:0000313" key="12">
    <source>
        <dbReference type="Proteomes" id="UP000024329"/>
    </source>
</evidence>
<evidence type="ECO:0000256" key="2">
    <source>
        <dbReference type="ARBA" id="ARBA00006148"/>
    </source>
</evidence>
<feature type="transmembrane region" description="Helical" evidence="10">
    <location>
        <begin position="352"/>
        <end position="375"/>
    </location>
</feature>
<keyword evidence="6" id="KW-0769">Symport</keyword>
<keyword evidence="8 10" id="KW-0472">Membrane</keyword>
<dbReference type="RefSeq" id="WP_036526346.1">
    <property type="nucleotide sequence ID" value="NZ_JFYZ01000012.1"/>
</dbReference>
<reference evidence="11 12" key="1">
    <citation type="submission" date="2014-03" db="EMBL/GenBank/DDBJ databases">
        <title>Whole genome sequence of Novosphingobium resinovorum KF1.</title>
        <authorList>
            <person name="Gan H.M."/>
            <person name="Gan H.Y."/>
            <person name="Chew T.H."/>
            <person name="Savka M.A."/>
        </authorList>
    </citation>
    <scope>NUCLEOTIDE SEQUENCE [LARGE SCALE GENOMIC DNA]</scope>
    <source>
        <strain evidence="11 12">KF1</strain>
    </source>
</reference>
<feature type="transmembrane region" description="Helical" evidence="10">
    <location>
        <begin position="323"/>
        <end position="340"/>
    </location>
</feature>
<evidence type="ECO:0000256" key="1">
    <source>
        <dbReference type="ARBA" id="ARBA00004429"/>
    </source>
</evidence>
<comment type="similarity">
    <text evidence="2">Belongs to the dicarboxylate/amino acid:cation symporter (DAACS) (TC 2.A.23) family.</text>
</comment>
<dbReference type="Proteomes" id="UP000024329">
    <property type="component" value="Unassembled WGS sequence"/>
</dbReference>
<keyword evidence="7 10" id="KW-1133">Transmembrane helix</keyword>
<dbReference type="AlphaFoldDB" id="A0A031JWY7"/>
<dbReference type="GO" id="GO:0005886">
    <property type="term" value="C:plasma membrane"/>
    <property type="evidence" value="ECO:0007669"/>
    <property type="project" value="UniProtKB-SubCell"/>
</dbReference>
<feature type="transmembrane region" description="Helical" evidence="10">
    <location>
        <begin position="227"/>
        <end position="246"/>
    </location>
</feature>
<dbReference type="SUPFAM" id="SSF118215">
    <property type="entry name" value="Proton glutamate symport protein"/>
    <property type="match status" value="1"/>
</dbReference>
<evidence type="ECO:0000256" key="10">
    <source>
        <dbReference type="SAM" id="Phobius"/>
    </source>
</evidence>
<accession>A0A031JWY7</accession>
<evidence type="ECO:0000256" key="7">
    <source>
        <dbReference type="ARBA" id="ARBA00022989"/>
    </source>
</evidence>
<evidence type="ECO:0000256" key="3">
    <source>
        <dbReference type="ARBA" id="ARBA00022448"/>
    </source>
</evidence>
<dbReference type="GO" id="GO:0015293">
    <property type="term" value="F:symporter activity"/>
    <property type="evidence" value="ECO:0007669"/>
    <property type="project" value="UniProtKB-KW"/>
</dbReference>
<dbReference type="STRING" id="158500.BES08_10150"/>
<keyword evidence="3" id="KW-0813">Transport</keyword>
<keyword evidence="5 10" id="KW-0812">Transmembrane</keyword>
<dbReference type="InterPro" id="IPR036458">
    <property type="entry name" value="Na:dicarbo_symporter_sf"/>
</dbReference>
<dbReference type="eggNOG" id="COG1301">
    <property type="taxonomic scope" value="Bacteria"/>
</dbReference>
<sequence length="439" mass="46930">MGRRLTLYILIGMVLGIAAGYMLHASLPADDPHLKQWADYFRLLPDVFLKLIKMILAPLVFATIVTGIAGMGDSAALGRIGGKALGWFITASLVSLSLGLILVNLFQPGVGVGLESTADVGDLEMGELTLRHFILEIFPASPLAAMAENNILQILVFSVFVGVGLTAIGERGAPIVRATEALSELMLQITGYVMRFAPFAVFGAIAAVIGTQGLGIIVTYGVLVSEFYLAMALLWVLLFCAGGLFLGKRVVTLFRYIREPLLLSFSTASSEASLPKLFEQLDRFGVPRRISGFILPLGYSFNLDGSMIYMTFASMFIAQAYGIHVPIMTQILMLLTLMVSSKGIAGVPRASLVVIAATLTQFGLPVEGIALLLGVDTFLDMGRSATNVVGNAVATAVITRSEGMLQPLMDPDAEVLHSPSHTVADGRRGLNIDPEQYEA</sequence>
<dbReference type="GO" id="GO:0006835">
    <property type="term" value="P:dicarboxylic acid transport"/>
    <property type="evidence" value="ECO:0007669"/>
    <property type="project" value="TreeGrafter"/>
</dbReference>
<dbReference type="Pfam" id="PF00375">
    <property type="entry name" value="SDF"/>
    <property type="match status" value="1"/>
</dbReference>
<evidence type="ECO:0000256" key="8">
    <source>
        <dbReference type="ARBA" id="ARBA00023136"/>
    </source>
</evidence>
<evidence type="ECO:0000256" key="5">
    <source>
        <dbReference type="ARBA" id="ARBA00022692"/>
    </source>
</evidence>
<gene>
    <name evidence="11" type="ORF">BV97_02657</name>
</gene>
<feature type="transmembrane region" description="Helical" evidence="10">
    <location>
        <begin position="47"/>
        <end position="72"/>
    </location>
</feature>
<evidence type="ECO:0000256" key="4">
    <source>
        <dbReference type="ARBA" id="ARBA00022475"/>
    </source>
</evidence>
<organism evidence="11 12">
    <name type="scientific">Novosphingobium resinovorum</name>
    <dbReference type="NCBI Taxonomy" id="158500"/>
    <lineage>
        <taxon>Bacteria</taxon>
        <taxon>Pseudomonadati</taxon>
        <taxon>Pseudomonadota</taxon>
        <taxon>Alphaproteobacteria</taxon>
        <taxon>Sphingomonadales</taxon>
        <taxon>Sphingomonadaceae</taxon>
        <taxon>Novosphingobium</taxon>
    </lineage>
</organism>
<feature type="transmembrane region" description="Helical" evidence="10">
    <location>
        <begin position="84"/>
        <end position="106"/>
    </location>
</feature>
<feature type="transmembrane region" description="Helical" evidence="10">
    <location>
        <begin position="196"/>
        <end position="221"/>
    </location>
</feature>
<feature type="region of interest" description="Disordered" evidence="9">
    <location>
        <begin position="419"/>
        <end position="439"/>
    </location>
</feature>
<dbReference type="PANTHER" id="PTHR42865:SF7">
    <property type="entry name" value="PROTON_GLUTAMATE-ASPARTATE SYMPORTER"/>
    <property type="match status" value="1"/>
</dbReference>
<keyword evidence="4" id="KW-1003">Cell membrane</keyword>
<dbReference type="InterPro" id="IPR001991">
    <property type="entry name" value="Na-dicarboxylate_symporter"/>
</dbReference>
<dbReference type="EMBL" id="JFYZ01000012">
    <property type="protein sequence ID" value="EZP81440.1"/>
    <property type="molecule type" value="Genomic_DNA"/>
</dbReference>
<feature type="transmembrane region" description="Helical" evidence="10">
    <location>
        <begin position="151"/>
        <end position="168"/>
    </location>
</feature>
<evidence type="ECO:0000313" key="11">
    <source>
        <dbReference type="EMBL" id="EZP81440.1"/>
    </source>
</evidence>
<proteinExistence type="inferred from homology"/>
<evidence type="ECO:0000256" key="9">
    <source>
        <dbReference type="SAM" id="MobiDB-lite"/>
    </source>
</evidence>
<dbReference type="PANTHER" id="PTHR42865">
    <property type="entry name" value="PROTON/GLUTAMATE-ASPARTATE SYMPORTER"/>
    <property type="match status" value="1"/>
</dbReference>
<protein>
    <submittedName>
        <fullName evidence="11">Sodium:dicarboxylate symporter</fullName>
    </submittedName>
</protein>